<evidence type="ECO:0000259" key="1">
    <source>
        <dbReference type="PROSITE" id="PS50943"/>
    </source>
</evidence>
<comment type="caution">
    <text evidence="2">The sequence shown here is derived from an EMBL/GenBank/DDBJ whole genome shotgun (WGS) entry which is preliminary data.</text>
</comment>
<evidence type="ECO:0000313" key="3">
    <source>
        <dbReference type="Proteomes" id="UP001242903"/>
    </source>
</evidence>
<dbReference type="InterPro" id="IPR010982">
    <property type="entry name" value="Lambda_DNA-bd_dom_sf"/>
</dbReference>
<dbReference type="SMART" id="SM00530">
    <property type="entry name" value="HTH_XRE"/>
    <property type="match status" value="1"/>
</dbReference>
<gene>
    <name evidence="2" type="ORF">QUE93_06410</name>
</gene>
<keyword evidence="3" id="KW-1185">Reference proteome</keyword>
<dbReference type="GeneID" id="97231033"/>
<proteinExistence type="predicted"/>
<dbReference type="CDD" id="cd00093">
    <property type="entry name" value="HTH_XRE"/>
    <property type="match status" value="1"/>
</dbReference>
<dbReference type="EMBL" id="JAUCAQ010000012">
    <property type="protein sequence ID" value="MDM7646646.1"/>
    <property type="molecule type" value="Genomic_DNA"/>
</dbReference>
<evidence type="ECO:0000313" key="2">
    <source>
        <dbReference type="EMBL" id="MDM7646646.1"/>
    </source>
</evidence>
<dbReference type="RefSeq" id="WP_114667519.1">
    <property type="nucleotide sequence ID" value="NZ_BMBR01000003.1"/>
</dbReference>
<dbReference type="InterPro" id="IPR001387">
    <property type="entry name" value="Cro/C1-type_HTH"/>
</dbReference>
<dbReference type="Gene3D" id="1.10.260.40">
    <property type="entry name" value="lambda repressor-like DNA-binding domains"/>
    <property type="match status" value="1"/>
</dbReference>
<dbReference type="Proteomes" id="UP001242903">
    <property type="component" value="Unassembled WGS sequence"/>
</dbReference>
<name>A0ABT7RZB2_9LACO</name>
<reference evidence="2 3" key="1">
    <citation type="submission" date="2023-06" db="EMBL/GenBank/DDBJ databases">
        <title>Draft Genome Sequences of lactic acid bacteria strains isolated from fermented milk products.</title>
        <authorList>
            <person name="Elcheninov A.G."/>
            <person name="Klyukina A."/>
            <person name="Zayulina K.S."/>
            <person name="Gavirova L.A."/>
            <person name="Shcherbakova P.A."/>
            <person name="Shestakov A.I."/>
            <person name="Kublanov I.V."/>
            <person name="Kochetkova T.V."/>
        </authorList>
    </citation>
    <scope>NUCLEOTIDE SEQUENCE [LARGE SCALE GENOMIC DNA]</scope>
    <source>
        <strain evidence="2 3">TOM.81</strain>
    </source>
</reference>
<organism evidence="2 3">
    <name type="scientific">Leuconostoc falkenbergense</name>
    <dbReference type="NCBI Taxonomy" id="2766470"/>
    <lineage>
        <taxon>Bacteria</taxon>
        <taxon>Bacillati</taxon>
        <taxon>Bacillota</taxon>
        <taxon>Bacilli</taxon>
        <taxon>Lactobacillales</taxon>
        <taxon>Lactobacillaceae</taxon>
        <taxon>Leuconostoc</taxon>
    </lineage>
</organism>
<sequence length="61" mass="6899">MNTELVKEIISKENHTLYWLSKQSGIPYTTLHPIVAGKRKPMFETVIKIAAALDVTTDSLR</sequence>
<feature type="domain" description="HTH cro/C1-type" evidence="1">
    <location>
        <begin position="20"/>
        <end position="60"/>
    </location>
</feature>
<protein>
    <submittedName>
        <fullName evidence="2">Helix-turn-helix transcriptional regulator</fullName>
    </submittedName>
</protein>
<dbReference type="PROSITE" id="PS50943">
    <property type="entry name" value="HTH_CROC1"/>
    <property type="match status" value="1"/>
</dbReference>
<accession>A0ABT7RZB2</accession>
<dbReference type="SUPFAM" id="SSF47413">
    <property type="entry name" value="lambda repressor-like DNA-binding domains"/>
    <property type="match status" value="1"/>
</dbReference>
<dbReference type="Pfam" id="PF01381">
    <property type="entry name" value="HTH_3"/>
    <property type="match status" value="1"/>
</dbReference>